<keyword evidence="4" id="KW-0175">Coiled coil</keyword>
<evidence type="ECO:0000256" key="3">
    <source>
        <dbReference type="ARBA" id="ARBA00013368"/>
    </source>
</evidence>
<evidence type="ECO:0000313" key="7">
    <source>
        <dbReference type="Proteomes" id="UP000035016"/>
    </source>
</evidence>
<sequence>MAVNLRIVSLTVTTAEAEQTYRFDRPATVITGPIGTGKSSLLMLFKHALGGSAMLTPAVRENVLSVQAEVVAGDERMVLRRAIEGDAAETVDLLDPHSLALERTLPLRAGDGLTTLSDHLLDALGFPREQIAARREGSARPQNLTFNDLYAYVYLQAREIDRQVVGHLDSWFETKRRELFRLMFGLTDSALMELKRTTSQLLDKLKARTAEHKNVSAFLAASDPRSDDELRAELKQLRDTLGRAEAGLRSLRTELEEQTAADTALRQELQNAIRSARQAEEEVAAAADLVEARHAVVAQVHLDLSRLARSATAIDQLSPFEFVVCPRCMQSLAARSVEDDHCLVCLQPDPVEADIDPAAIEETRTTLQQQLEDAQRIQQSDEAHLQAAQERSQQLSFVVSSLRRQLDAQTRDAVAPRFDAIAEASSHVAALKATIDAITQLRESWARVRTIEADIRAIKAERARVNKAIKEKSEQLKASQTLVGDLSTEFGQLLTGWNLPWVDTAVIDRDTYLPVINGQPFESLQASGGGIATSVNLAYSLSLLAFGLDHPEVLVPSLLVIDSPRKAFGNNDSDRQRAAEIYSRFRTMADAYGERLQVIIADNDPPPITSESFGKVEFDYDNPMVPGVDHPGPDHAGRLENEADG</sequence>
<comment type="similarity">
    <text evidence="1">Belongs to the SMC family. SbcC subfamily.</text>
</comment>
<evidence type="ECO:0000256" key="1">
    <source>
        <dbReference type="ARBA" id="ARBA00006930"/>
    </source>
</evidence>
<evidence type="ECO:0000313" key="6">
    <source>
        <dbReference type="EMBL" id="CQR59477.1"/>
    </source>
</evidence>
<dbReference type="PANTHER" id="PTHR32114">
    <property type="entry name" value="ABC TRANSPORTER ABCH.3"/>
    <property type="match status" value="1"/>
</dbReference>
<evidence type="ECO:0000256" key="2">
    <source>
        <dbReference type="ARBA" id="ARBA00011322"/>
    </source>
</evidence>
<dbReference type="PANTHER" id="PTHR32114:SF2">
    <property type="entry name" value="ABC TRANSPORTER ABCH.3"/>
    <property type="match status" value="1"/>
</dbReference>
<feature type="coiled-coil region" evidence="4">
    <location>
        <begin position="227"/>
        <end position="289"/>
    </location>
</feature>
<dbReference type="InterPro" id="IPR027417">
    <property type="entry name" value="P-loop_NTPase"/>
</dbReference>
<dbReference type="Gene3D" id="3.40.50.300">
    <property type="entry name" value="P-loop containing nucleotide triphosphate hydrolases"/>
    <property type="match status" value="1"/>
</dbReference>
<dbReference type="EMBL" id="LN831790">
    <property type="protein sequence ID" value="CQR59477.1"/>
    <property type="molecule type" value="Genomic_DNA"/>
</dbReference>
<organism evidence="6 7">
    <name type="scientific">Streptomyces leeuwenhoekii</name>
    <dbReference type="NCBI Taxonomy" id="1437453"/>
    <lineage>
        <taxon>Bacteria</taxon>
        <taxon>Bacillati</taxon>
        <taxon>Actinomycetota</taxon>
        <taxon>Actinomycetes</taxon>
        <taxon>Kitasatosporales</taxon>
        <taxon>Streptomycetaceae</taxon>
        <taxon>Streptomyces</taxon>
    </lineage>
</organism>
<gene>
    <name evidence="6" type="primary">sle_00150</name>
</gene>
<accession>A0A0F7VQ28</accession>
<feature type="coiled-coil region" evidence="4">
    <location>
        <begin position="360"/>
        <end position="391"/>
    </location>
</feature>
<dbReference type="KEGG" id="sle:sle_00150"/>
<dbReference type="AlphaFoldDB" id="A0A0F7VQ28"/>
<comment type="subunit">
    <text evidence="2">Heterodimer of SbcC and SbcD.</text>
</comment>
<proteinExistence type="inferred from homology"/>
<feature type="compositionally biased region" description="Basic and acidic residues" evidence="5">
    <location>
        <begin position="631"/>
        <end position="645"/>
    </location>
</feature>
<protein>
    <recommendedName>
        <fullName evidence="3">Nuclease SbcCD subunit C</fullName>
    </recommendedName>
</protein>
<feature type="region of interest" description="Disordered" evidence="5">
    <location>
        <begin position="621"/>
        <end position="645"/>
    </location>
</feature>
<evidence type="ECO:0000256" key="4">
    <source>
        <dbReference type="SAM" id="Coils"/>
    </source>
</evidence>
<evidence type="ECO:0000256" key="5">
    <source>
        <dbReference type="SAM" id="MobiDB-lite"/>
    </source>
</evidence>
<dbReference type="RefSeq" id="WP_047121405.1">
    <property type="nucleotide sequence ID" value="NZ_LN831790.1"/>
</dbReference>
<name>A0A0F7VQ28_STRLW</name>
<dbReference type="Proteomes" id="UP000035016">
    <property type="component" value="Chromosome Chromosome"/>
</dbReference>
<dbReference type="SUPFAM" id="SSF52540">
    <property type="entry name" value="P-loop containing nucleoside triphosphate hydrolases"/>
    <property type="match status" value="1"/>
</dbReference>
<reference evidence="6 7" key="1">
    <citation type="submission" date="2015-02" db="EMBL/GenBank/DDBJ databases">
        <authorList>
            <person name="Gomez-Escribano P.J."/>
        </authorList>
    </citation>
    <scope>NUCLEOTIDE SEQUENCE [LARGE SCALE GENOMIC DNA]</scope>
    <source>
        <strain evidence="7">C34 (DSM 42122 / NRRL B-24963)</strain>
    </source>
</reference>